<keyword evidence="3" id="KW-1185">Reference proteome</keyword>
<dbReference type="Gene3D" id="1.25.40.70">
    <property type="entry name" value="Phosphatidylinositol 3-kinase, accessory domain (PIK)"/>
    <property type="match status" value="1"/>
</dbReference>
<evidence type="ECO:0000313" key="2">
    <source>
        <dbReference type="EMBL" id="WNG47744.1"/>
    </source>
</evidence>
<dbReference type="InterPro" id="IPR018568">
    <property type="entry name" value="DUF2019"/>
</dbReference>
<gene>
    <name evidence="2" type="ORF">F0U60_29155</name>
</gene>
<proteinExistence type="predicted"/>
<organism evidence="2 3">
    <name type="scientific">Archangium minus</name>
    <dbReference type="NCBI Taxonomy" id="83450"/>
    <lineage>
        <taxon>Bacteria</taxon>
        <taxon>Pseudomonadati</taxon>
        <taxon>Myxococcota</taxon>
        <taxon>Myxococcia</taxon>
        <taxon>Myxococcales</taxon>
        <taxon>Cystobacterineae</taxon>
        <taxon>Archangiaceae</taxon>
        <taxon>Archangium</taxon>
    </lineage>
</organism>
<dbReference type="EMBL" id="CP043494">
    <property type="protein sequence ID" value="WNG47744.1"/>
    <property type="molecule type" value="Genomic_DNA"/>
</dbReference>
<evidence type="ECO:0000259" key="1">
    <source>
        <dbReference type="Pfam" id="PF09450"/>
    </source>
</evidence>
<protein>
    <submittedName>
        <fullName evidence="2">DUF2019 domain-containing protein</fullName>
    </submittedName>
</protein>
<accession>A0ABY9WXA7</accession>
<sequence length="140" mass="15672">MAPGSWTLRKLVTGTCSMRKTEVKKLLTEQLIEKARSLSAERWRAIYAGKPKEGNRMFDLLVAIRRELRKRGMEAQSQLLALLDDPDPGTRCWAAVSVLEFAPDEAERVLTELARSAGGLVGFSAEWTLEEWKAGTLKPL</sequence>
<dbReference type="Proteomes" id="UP001611383">
    <property type="component" value="Chromosome"/>
</dbReference>
<feature type="domain" description="DUF2019" evidence="1">
    <location>
        <begin position="31"/>
        <end position="116"/>
    </location>
</feature>
<dbReference type="InterPro" id="IPR016024">
    <property type="entry name" value="ARM-type_fold"/>
</dbReference>
<reference evidence="2 3" key="1">
    <citation type="submission" date="2019-08" db="EMBL/GenBank/DDBJ databases">
        <title>Archangium and Cystobacter genomes.</title>
        <authorList>
            <person name="Chen I.-C.K."/>
            <person name="Wielgoss S."/>
        </authorList>
    </citation>
    <scope>NUCLEOTIDE SEQUENCE [LARGE SCALE GENOMIC DNA]</scope>
    <source>
        <strain evidence="2 3">Cbm 6</strain>
    </source>
</reference>
<dbReference type="Pfam" id="PF09450">
    <property type="entry name" value="DUF2019"/>
    <property type="match status" value="1"/>
</dbReference>
<evidence type="ECO:0000313" key="3">
    <source>
        <dbReference type="Proteomes" id="UP001611383"/>
    </source>
</evidence>
<dbReference type="SUPFAM" id="SSF48371">
    <property type="entry name" value="ARM repeat"/>
    <property type="match status" value="1"/>
</dbReference>
<dbReference type="InterPro" id="IPR042236">
    <property type="entry name" value="PI3K_accessory_sf"/>
</dbReference>
<name>A0ABY9WXA7_9BACT</name>